<feature type="transmembrane region" description="Helical" evidence="1">
    <location>
        <begin position="84"/>
        <end position="105"/>
    </location>
</feature>
<feature type="transmembrane region" description="Helical" evidence="1">
    <location>
        <begin position="149"/>
        <end position="169"/>
    </location>
</feature>
<feature type="transmembrane region" description="Helical" evidence="1">
    <location>
        <begin position="6"/>
        <end position="26"/>
    </location>
</feature>
<dbReference type="Proteomes" id="UP000291144">
    <property type="component" value="Unassembled WGS sequence"/>
</dbReference>
<keyword evidence="3" id="KW-1185">Reference proteome</keyword>
<proteinExistence type="predicted"/>
<dbReference type="Pfam" id="PF14329">
    <property type="entry name" value="DUF4386"/>
    <property type="match status" value="1"/>
</dbReference>
<evidence type="ECO:0000313" key="2">
    <source>
        <dbReference type="EMBL" id="TCC45546.1"/>
    </source>
</evidence>
<keyword evidence="1" id="KW-0472">Membrane</keyword>
<evidence type="ECO:0000313" key="3">
    <source>
        <dbReference type="Proteomes" id="UP000291144"/>
    </source>
</evidence>
<reference evidence="2 3" key="1">
    <citation type="submission" date="2019-02" db="EMBL/GenBank/DDBJ databases">
        <title>Kribbella capetownensis sp. nov. and Kribbella speibonae sp. nov., isolated from soil.</title>
        <authorList>
            <person name="Curtis S.M."/>
            <person name="Norton I."/>
            <person name="Everest G.J."/>
            <person name="Meyers P.R."/>
        </authorList>
    </citation>
    <scope>NUCLEOTIDE SEQUENCE [LARGE SCALE GENOMIC DNA]</scope>
    <source>
        <strain evidence="2 3">NRRL B-24813</strain>
    </source>
</reference>
<dbReference type="InterPro" id="IPR025495">
    <property type="entry name" value="DUF4386"/>
</dbReference>
<sequence length="231" mass="25043">MNVERAAGALLILLPLAFNASFFLLARRFDYPDILRSPTEDILRRFQAGGASLKLLWYGFMLTAVLLAPLAVLLGQVLARDDLAVVPTATVVGVLAAVVQFLGLARWPFLVPHLARTYADPASSQATREATAVAFESFHRYLGIGIGECLGYLFTGAWTMLVGVAMVQSSAFEAWLAWPGIIIGLFLVAGSVEFVGRFEEQGWKLAGAIVPITYIAWSLWLVLSGLVLLVT</sequence>
<feature type="transmembrane region" description="Helical" evidence="1">
    <location>
        <begin position="175"/>
        <end position="196"/>
    </location>
</feature>
<dbReference type="EMBL" id="SJKB01000036">
    <property type="protein sequence ID" value="TCC45546.1"/>
    <property type="molecule type" value="Genomic_DNA"/>
</dbReference>
<keyword evidence="1" id="KW-0812">Transmembrane</keyword>
<feature type="transmembrane region" description="Helical" evidence="1">
    <location>
        <begin position="208"/>
        <end position="230"/>
    </location>
</feature>
<organism evidence="2 3">
    <name type="scientific">Kribbella pittospori</name>
    <dbReference type="NCBI Taxonomy" id="722689"/>
    <lineage>
        <taxon>Bacteria</taxon>
        <taxon>Bacillati</taxon>
        <taxon>Actinomycetota</taxon>
        <taxon>Actinomycetes</taxon>
        <taxon>Propionibacteriales</taxon>
        <taxon>Kribbellaceae</taxon>
        <taxon>Kribbella</taxon>
    </lineage>
</organism>
<accession>A0A4R0JL29</accession>
<dbReference type="AlphaFoldDB" id="A0A4R0JL29"/>
<protein>
    <submittedName>
        <fullName evidence="2">DUF4386 domain-containing protein</fullName>
    </submittedName>
</protein>
<name>A0A4R0JL29_9ACTN</name>
<gene>
    <name evidence="2" type="ORF">E0H73_44425</name>
</gene>
<feature type="transmembrane region" description="Helical" evidence="1">
    <location>
        <begin position="55"/>
        <end position="78"/>
    </location>
</feature>
<comment type="caution">
    <text evidence="2">The sequence shown here is derived from an EMBL/GenBank/DDBJ whole genome shotgun (WGS) entry which is preliminary data.</text>
</comment>
<keyword evidence="1" id="KW-1133">Transmembrane helix</keyword>
<dbReference type="OrthoDB" id="326446at2"/>
<evidence type="ECO:0000256" key="1">
    <source>
        <dbReference type="SAM" id="Phobius"/>
    </source>
</evidence>